<dbReference type="Gene3D" id="2.60.40.10">
    <property type="entry name" value="Immunoglobulins"/>
    <property type="match status" value="1"/>
</dbReference>
<dbReference type="STRING" id="655355.SAMN05216283_101390"/>
<dbReference type="RefSeq" id="WP_093918134.1">
    <property type="nucleotide sequence ID" value="NZ_FONW01000001.1"/>
</dbReference>
<dbReference type="Proteomes" id="UP000198964">
    <property type="component" value="Unassembled WGS sequence"/>
</dbReference>
<protein>
    <submittedName>
        <fullName evidence="1">Uncharacterized protein</fullName>
    </submittedName>
</protein>
<evidence type="ECO:0000313" key="1">
    <source>
        <dbReference type="EMBL" id="SFE54350.1"/>
    </source>
</evidence>
<gene>
    <name evidence="1" type="ORF">SAMN05216283_101390</name>
</gene>
<dbReference type="EMBL" id="FONW01000001">
    <property type="protein sequence ID" value="SFE54350.1"/>
    <property type="molecule type" value="Genomic_DNA"/>
</dbReference>
<accession>A0A1I2BGQ0</accession>
<sequence length="124" mass="13946">MKKLGITLLLALVALQFGCKETEYVESAPQLEFTIVKDNLVFVEGATISLYTTQDDWETHSNVVQSLQTDSKGQALFEELEEQRYYFFVEQDELNNLADIAATAEPLKIGQKSQVLVKIANTNL</sequence>
<evidence type="ECO:0000313" key="2">
    <source>
        <dbReference type="Proteomes" id="UP000198964"/>
    </source>
</evidence>
<name>A0A1I2BGQ0_9BACT</name>
<keyword evidence="2" id="KW-1185">Reference proteome</keyword>
<reference evidence="1 2" key="1">
    <citation type="submission" date="2016-10" db="EMBL/GenBank/DDBJ databases">
        <authorList>
            <person name="de Groot N.N."/>
        </authorList>
    </citation>
    <scope>NUCLEOTIDE SEQUENCE [LARGE SCALE GENOMIC DNA]</scope>
    <source>
        <strain evidence="1 2">CGMCC 1.9156</strain>
    </source>
</reference>
<proteinExistence type="predicted"/>
<dbReference type="InterPro" id="IPR013783">
    <property type="entry name" value="Ig-like_fold"/>
</dbReference>
<dbReference type="AlphaFoldDB" id="A0A1I2BGQ0"/>
<organism evidence="1 2">
    <name type="scientific">Sunxiuqinia elliptica</name>
    <dbReference type="NCBI Taxonomy" id="655355"/>
    <lineage>
        <taxon>Bacteria</taxon>
        <taxon>Pseudomonadati</taxon>
        <taxon>Bacteroidota</taxon>
        <taxon>Bacteroidia</taxon>
        <taxon>Marinilabiliales</taxon>
        <taxon>Prolixibacteraceae</taxon>
        <taxon>Sunxiuqinia</taxon>
    </lineage>
</organism>